<gene>
    <name evidence="2" type="ORF">NE237_031904</name>
</gene>
<dbReference type="InterPro" id="IPR007493">
    <property type="entry name" value="DUF538"/>
</dbReference>
<dbReference type="Pfam" id="PF04398">
    <property type="entry name" value="DUF538"/>
    <property type="match status" value="1"/>
</dbReference>
<keyword evidence="3" id="KW-1185">Reference proteome</keyword>
<dbReference type="PANTHER" id="PTHR31676">
    <property type="entry name" value="T31J12.3 PROTEIN-RELATED"/>
    <property type="match status" value="1"/>
</dbReference>
<accession>A0A9Q0L226</accession>
<dbReference type="InterPro" id="IPR036758">
    <property type="entry name" value="At5g01610-like"/>
</dbReference>
<dbReference type="AlphaFoldDB" id="A0A9Q0L226"/>
<dbReference type="Proteomes" id="UP001141806">
    <property type="component" value="Unassembled WGS sequence"/>
</dbReference>
<comment type="caution">
    <text evidence="2">The sequence shown here is derived from an EMBL/GenBank/DDBJ whole genome shotgun (WGS) entry which is preliminary data.</text>
</comment>
<dbReference type="PANTHER" id="PTHR31676:SF10">
    <property type="entry name" value="EXPRESSED PROTEIN"/>
    <property type="match status" value="1"/>
</dbReference>
<evidence type="ECO:0000313" key="2">
    <source>
        <dbReference type="EMBL" id="KAJ4981067.1"/>
    </source>
</evidence>
<reference evidence="2" key="1">
    <citation type="journal article" date="2023" name="Plant J.">
        <title>The genome of the king protea, Protea cynaroides.</title>
        <authorList>
            <person name="Chang J."/>
            <person name="Duong T.A."/>
            <person name="Schoeman C."/>
            <person name="Ma X."/>
            <person name="Roodt D."/>
            <person name="Barker N."/>
            <person name="Li Z."/>
            <person name="Van de Peer Y."/>
            <person name="Mizrachi E."/>
        </authorList>
    </citation>
    <scope>NUCLEOTIDE SEQUENCE</scope>
    <source>
        <tissue evidence="2">Young leaves</tissue>
    </source>
</reference>
<dbReference type="SUPFAM" id="SSF141562">
    <property type="entry name" value="At5g01610-like"/>
    <property type="match status" value="1"/>
</dbReference>
<dbReference type="EMBL" id="JAMYWD010000001">
    <property type="protein sequence ID" value="KAJ4981067.1"/>
    <property type="molecule type" value="Genomic_DNA"/>
</dbReference>
<protein>
    <submittedName>
        <fullName evidence="2">Uncharacterized protein</fullName>
    </submittedName>
</protein>
<feature type="region of interest" description="Disordered" evidence="1">
    <location>
        <begin position="142"/>
        <end position="164"/>
    </location>
</feature>
<organism evidence="2 3">
    <name type="scientific">Protea cynaroides</name>
    <dbReference type="NCBI Taxonomy" id="273540"/>
    <lineage>
        <taxon>Eukaryota</taxon>
        <taxon>Viridiplantae</taxon>
        <taxon>Streptophyta</taxon>
        <taxon>Embryophyta</taxon>
        <taxon>Tracheophyta</taxon>
        <taxon>Spermatophyta</taxon>
        <taxon>Magnoliopsida</taxon>
        <taxon>Proteales</taxon>
        <taxon>Proteaceae</taxon>
        <taxon>Protea</taxon>
    </lineage>
</organism>
<proteinExistence type="predicted"/>
<dbReference type="Gene3D" id="2.30.240.10">
    <property type="entry name" value="At5g01610-like"/>
    <property type="match status" value="1"/>
</dbReference>
<sequence length="164" mass="18595">MASQVIDKHREKAEIYHGDDICKQKSIQLLTEMDLPKGLLPLNDMEEVGYNRETGFVWLKQKKTTEHTFQKVGKKVSYAPEITAFVEPRKFKKLTGVKTKEILIWLTLSDIYIDDPSSGKITFMTPSGLSRSLPVAAFELEEDEGAAKSAEKEKKKKEEEAAMT</sequence>
<evidence type="ECO:0000256" key="1">
    <source>
        <dbReference type="SAM" id="MobiDB-lite"/>
    </source>
</evidence>
<feature type="compositionally biased region" description="Basic and acidic residues" evidence="1">
    <location>
        <begin position="145"/>
        <end position="164"/>
    </location>
</feature>
<name>A0A9Q0L226_9MAGN</name>
<evidence type="ECO:0000313" key="3">
    <source>
        <dbReference type="Proteomes" id="UP001141806"/>
    </source>
</evidence>
<dbReference type="OrthoDB" id="1885001at2759"/>